<feature type="region of interest" description="Disordered" evidence="1">
    <location>
        <begin position="74"/>
        <end position="107"/>
    </location>
</feature>
<accession>A0A0L0S8A8</accession>
<organism evidence="2 3">
    <name type="scientific">Allomyces macrogynus (strain ATCC 38327)</name>
    <name type="common">Allomyces javanicus var. macrogynus</name>
    <dbReference type="NCBI Taxonomy" id="578462"/>
    <lineage>
        <taxon>Eukaryota</taxon>
        <taxon>Fungi</taxon>
        <taxon>Fungi incertae sedis</taxon>
        <taxon>Blastocladiomycota</taxon>
        <taxon>Blastocladiomycetes</taxon>
        <taxon>Blastocladiales</taxon>
        <taxon>Blastocladiaceae</taxon>
        <taxon>Allomyces</taxon>
    </lineage>
</organism>
<evidence type="ECO:0000256" key="1">
    <source>
        <dbReference type="SAM" id="MobiDB-lite"/>
    </source>
</evidence>
<dbReference type="Proteomes" id="UP000054350">
    <property type="component" value="Unassembled WGS sequence"/>
</dbReference>
<protein>
    <submittedName>
        <fullName evidence="2">Uncharacterized protein</fullName>
    </submittedName>
</protein>
<evidence type="ECO:0000313" key="2">
    <source>
        <dbReference type="EMBL" id="KNE58727.1"/>
    </source>
</evidence>
<reference evidence="2 3" key="1">
    <citation type="submission" date="2009-11" db="EMBL/GenBank/DDBJ databases">
        <title>Annotation of Allomyces macrogynus ATCC 38327.</title>
        <authorList>
            <consortium name="The Broad Institute Genome Sequencing Platform"/>
            <person name="Russ C."/>
            <person name="Cuomo C."/>
            <person name="Burger G."/>
            <person name="Gray M.W."/>
            <person name="Holland P.W.H."/>
            <person name="King N."/>
            <person name="Lang F.B.F."/>
            <person name="Roger A.J."/>
            <person name="Ruiz-Trillo I."/>
            <person name="Young S.K."/>
            <person name="Zeng Q."/>
            <person name="Gargeya S."/>
            <person name="Fitzgerald M."/>
            <person name="Haas B."/>
            <person name="Abouelleil A."/>
            <person name="Alvarado L."/>
            <person name="Arachchi H.M."/>
            <person name="Berlin A."/>
            <person name="Chapman S.B."/>
            <person name="Gearin G."/>
            <person name="Goldberg J."/>
            <person name="Griggs A."/>
            <person name="Gujja S."/>
            <person name="Hansen M."/>
            <person name="Heiman D."/>
            <person name="Howarth C."/>
            <person name="Larimer J."/>
            <person name="Lui A."/>
            <person name="MacDonald P.J.P."/>
            <person name="McCowen C."/>
            <person name="Montmayeur A."/>
            <person name="Murphy C."/>
            <person name="Neiman D."/>
            <person name="Pearson M."/>
            <person name="Priest M."/>
            <person name="Roberts A."/>
            <person name="Saif S."/>
            <person name="Shea T."/>
            <person name="Sisk P."/>
            <person name="Stolte C."/>
            <person name="Sykes S."/>
            <person name="Wortman J."/>
            <person name="Nusbaum C."/>
            <person name="Birren B."/>
        </authorList>
    </citation>
    <scope>NUCLEOTIDE SEQUENCE [LARGE SCALE GENOMIC DNA]</scope>
    <source>
        <strain evidence="2 3">ATCC 38327</strain>
    </source>
</reference>
<dbReference type="AlphaFoldDB" id="A0A0L0S8A8"/>
<name>A0A0L0S8A8_ALLM3</name>
<gene>
    <name evidence="2" type="ORF">AMAG_04280</name>
</gene>
<feature type="region of interest" description="Disordered" evidence="1">
    <location>
        <begin position="119"/>
        <end position="143"/>
    </location>
</feature>
<proteinExistence type="predicted"/>
<dbReference type="VEuPathDB" id="FungiDB:AMAG_04280"/>
<dbReference type="EMBL" id="GG745333">
    <property type="protein sequence ID" value="KNE58727.1"/>
    <property type="molecule type" value="Genomic_DNA"/>
</dbReference>
<keyword evidence="3" id="KW-1185">Reference proteome</keyword>
<feature type="compositionally biased region" description="Low complexity" evidence="1">
    <location>
        <begin position="93"/>
        <end position="102"/>
    </location>
</feature>
<reference evidence="3" key="2">
    <citation type="submission" date="2009-11" db="EMBL/GenBank/DDBJ databases">
        <title>The Genome Sequence of Allomyces macrogynus strain ATCC 38327.</title>
        <authorList>
            <consortium name="The Broad Institute Genome Sequencing Platform"/>
            <person name="Russ C."/>
            <person name="Cuomo C."/>
            <person name="Shea T."/>
            <person name="Young S.K."/>
            <person name="Zeng Q."/>
            <person name="Koehrsen M."/>
            <person name="Haas B."/>
            <person name="Borodovsky M."/>
            <person name="Guigo R."/>
            <person name="Alvarado L."/>
            <person name="Berlin A."/>
            <person name="Borenstein D."/>
            <person name="Chen Z."/>
            <person name="Engels R."/>
            <person name="Freedman E."/>
            <person name="Gellesch M."/>
            <person name="Goldberg J."/>
            <person name="Griggs A."/>
            <person name="Gujja S."/>
            <person name="Heiman D."/>
            <person name="Hepburn T."/>
            <person name="Howarth C."/>
            <person name="Jen D."/>
            <person name="Larson L."/>
            <person name="Lewis B."/>
            <person name="Mehta T."/>
            <person name="Park D."/>
            <person name="Pearson M."/>
            <person name="Roberts A."/>
            <person name="Saif S."/>
            <person name="Shenoy N."/>
            <person name="Sisk P."/>
            <person name="Stolte C."/>
            <person name="Sykes S."/>
            <person name="Walk T."/>
            <person name="White J."/>
            <person name="Yandava C."/>
            <person name="Burger G."/>
            <person name="Gray M.W."/>
            <person name="Holland P.W.H."/>
            <person name="King N."/>
            <person name="Lang F.B.F."/>
            <person name="Roger A.J."/>
            <person name="Ruiz-Trillo I."/>
            <person name="Lander E."/>
            <person name="Nusbaum C."/>
        </authorList>
    </citation>
    <scope>NUCLEOTIDE SEQUENCE [LARGE SCALE GENOMIC DNA]</scope>
    <source>
        <strain evidence="3">ATCC 38327</strain>
    </source>
</reference>
<sequence length="286" mass="29825">MASAPLPTTPVDVNQMQTHNQSIYISGGDNATVAQSQHQAGQTIHVSDGGNMLIAQDGQSIHVSSGGNVLVAQTQSQGQSVHAPGSGNLTATQSQSQHQDQSIHVSGGGTNVMVAQTQSQNQASGNGSLTDAQSQHQDQSIHVSNGGDMTIVQSQHQGQSLSRSGDHAPPTAECYPISPVECTPIAPVDYHSAQPAVESHVSATPLTSTADQAHYDNSWWTGAPAHDYSADTFAQANYHHPVVSSGPDSATDVFALQAWQSQSQSLDLSGGCHSADLSAYQAQTQW</sequence>
<evidence type="ECO:0000313" key="3">
    <source>
        <dbReference type="Proteomes" id="UP000054350"/>
    </source>
</evidence>